<accession>A0ACA9R1M1</accession>
<evidence type="ECO:0000313" key="2">
    <source>
        <dbReference type="Proteomes" id="UP000789525"/>
    </source>
</evidence>
<gene>
    <name evidence="1" type="ORF">ACOLOM_LOCUS13901</name>
</gene>
<protein>
    <submittedName>
        <fullName evidence="1">5133_t:CDS:1</fullName>
    </submittedName>
</protein>
<name>A0ACA9R1M1_9GLOM</name>
<keyword evidence="2" id="KW-1185">Reference proteome</keyword>
<comment type="caution">
    <text evidence="1">The sequence shown here is derived from an EMBL/GenBank/DDBJ whole genome shotgun (WGS) entry which is preliminary data.</text>
</comment>
<feature type="non-terminal residue" evidence="1">
    <location>
        <position position="146"/>
    </location>
</feature>
<reference evidence="1" key="1">
    <citation type="submission" date="2021-06" db="EMBL/GenBank/DDBJ databases">
        <authorList>
            <person name="Kallberg Y."/>
            <person name="Tangrot J."/>
            <person name="Rosling A."/>
        </authorList>
    </citation>
    <scope>NUCLEOTIDE SEQUENCE</scope>
    <source>
        <strain evidence="1">CL356</strain>
    </source>
</reference>
<evidence type="ECO:0000313" key="1">
    <source>
        <dbReference type="EMBL" id="CAG8772823.1"/>
    </source>
</evidence>
<organism evidence="1 2">
    <name type="scientific">Acaulospora colombiana</name>
    <dbReference type="NCBI Taxonomy" id="27376"/>
    <lineage>
        <taxon>Eukaryota</taxon>
        <taxon>Fungi</taxon>
        <taxon>Fungi incertae sedis</taxon>
        <taxon>Mucoromycota</taxon>
        <taxon>Glomeromycotina</taxon>
        <taxon>Glomeromycetes</taxon>
        <taxon>Diversisporales</taxon>
        <taxon>Acaulosporaceae</taxon>
        <taxon>Acaulospora</taxon>
    </lineage>
</organism>
<dbReference type="EMBL" id="CAJVPT010066075">
    <property type="protein sequence ID" value="CAG8772823.1"/>
    <property type="molecule type" value="Genomic_DNA"/>
</dbReference>
<sequence length="146" mass="16650">MSSKPGKQRSRPLQNNPKKIGKRQERNSSPGDEYRSELPASGSTKRRKKDSYKEDASYKGSSDSDESDVSKEVKAFRKEFKDINDQLAEFDGGNFRFRPAIFNIFLDNLMAGKYEALPSIRERIDSIINGQLEKIGNISNRQDELN</sequence>
<dbReference type="Proteomes" id="UP000789525">
    <property type="component" value="Unassembled WGS sequence"/>
</dbReference>
<proteinExistence type="predicted"/>